<dbReference type="OrthoDB" id="9799456at2"/>
<feature type="transmembrane region" description="Helical" evidence="2">
    <location>
        <begin position="75"/>
        <end position="95"/>
    </location>
</feature>
<keyword evidence="4" id="KW-1185">Reference proteome</keyword>
<dbReference type="AlphaFoldDB" id="A0A1I3RGL4"/>
<gene>
    <name evidence="3" type="ORF">SAMN04488138_10568</name>
</gene>
<evidence type="ECO:0000256" key="1">
    <source>
        <dbReference type="SAM" id="MobiDB-lite"/>
    </source>
</evidence>
<proteinExistence type="predicted"/>
<dbReference type="GeneID" id="98664736"/>
<dbReference type="EMBL" id="FORY01000005">
    <property type="protein sequence ID" value="SFJ45160.1"/>
    <property type="molecule type" value="Genomic_DNA"/>
</dbReference>
<feature type="transmembrane region" description="Helical" evidence="2">
    <location>
        <begin position="101"/>
        <end position="120"/>
    </location>
</feature>
<dbReference type="Proteomes" id="UP000183299">
    <property type="component" value="Unassembled WGS sequence"/>
</dbReference>
<dbReference type="InterPro" id="IPR009325">
    <property type="entry name" value="DUF983"/>
</dbReference>
<evidence type="ECO:0000256" key="2">
    <source>
        <dbReference type="SAM" id="Phobius"/>
    </source>
</evidence>
<sequence>MTETHIDAPTESVRPSQTPQADGTRELRPALLRGWKRRCPACGGGPMLKSYLKVRDECPVCGEDLHHHRADDGPAYLTILVVGHLMAPLLGWVFIEFRPDPLTLIAIFATGTVALSLYLLPRFKGMIVAFQWAKRMHGFGETDNRDKD</sequence>
<keyword evidence="2" id="KW-1133">Transmembrane helix</keyword>
<keyword evidence="2" id="KW-0472">Membrane</keyword>
<keyword evidence="2" id="KW-0812">Transmembrane</keyword>
<dbReference type="Pfam" id="PF06170">
    <property type="entry name" value="DUF983"/>
    <property type="match status" value="1"/>
</dbReference>
<protein>
    <submittedName>
        <fullName evidence="3">Uncharacterized conserved protein, DUF983 family</fullName>
    </submittedName>
</protein>
<dbReference type="RefSeq" id="WP_082715273.1">
    <property type="nucleotide sequence ID" value="NZ_FORY01000005.1"/>
</dbReference>
<evidence type="ECO:0000313" key="4">
    <source>
        <dbReference type="Proteomes" id="UP000183299"/>
    </source>
</evidence>
<dbReference type="STRING" id="576117.SAMN04488138_10568"/>
<accession>A0A1I3RGL4</accession>
<reference evidence="3 4" key="1">
    <citation type="submission" date="2016-10" db="EMBL/GenBank/DDBJ databases">
        <authorList>
            <person name="de Groot N.N."/>
        </authorList>
    </citation>
    <scope>NUCLEOTIDE SEQUENCE [LARGE SCALE GENOMIC DNA]</scope>
    <source>
        <strain evidence="3 4">CGMCC 1.8891</strain>
    </source>
</reference>
<feature type="region of interest" description="Disordered" evidence="1">
    <location>
        <begin position="1"/>
        <end position="25"/>
    </location>
</feature>
<organism evidence="3 4">
    <name type="scientific">Celeribacter halophilus</name>
    <dbReference type="NCBI Taxonomy" id="576117"/>
    <lineage>
        <taxon>Bacteria</taxon>
        <taxon>Pseudomonadati</taxon>
        <taxon>Pseudomonadota</taxon>
        <taxon>Alphaproteobacteria</taxon>
        <taxon>Rhodobacterales</taxon>
        <taxon>Roseobacteraceae</taxon>
        <taxon>Celeribacter</taxon>
    </lineage>
</organism>
<name>A0A1I3RGL4_9RHOB</name>
<evidence type="ECO:0000313" key="3">
    <source>
        <dbReference type="EMBL" id="SFJ45160.1"/>
    </source>
</evidence>